<dbReference type="InterPro" id="IPR037523">
    <property type="entry name" value="VOC_core"/>
</dbReference>
<dbReference type="Gene3D" id="3.10.180.10">
    <property type="entry name" value="2,3-Dihydroxybiphenyl 1,2-Dioxygenase, domain 1"/>
    <property type="match status" value="1"/>
</dbReference>
<evidence type="ECO:0000259" key="1">
    <source>
        <dbReference type="PROSITE" id="PS51819"/>
    </source>
</evidence>
<name>A0A2V2YMT5_9BACL</name>
<dbReference type="InterPro" id="IPR029068">
    <property type="entry name" value="Glyas_Bleomycin-R_OHBP_Dase"/>
</dbReference>
<dbReference type="Proteomes" id="UP000246635">
    <property type="component" value="Unassembled WGS sequence"/>
</dbReference>
<keyword evidence="2" id="KW-0223">Dioxygenase</keyword>
<reference evidence="2 3" key="1">
    <citation type="submission" date="2018-05" db="EMBL/GenBank/DDBJ databases">
        <title>Genomic Encyclopedia of Type Strains, Phase III (KMG-III): the genomes of soil and plant-associated and newly described type strains.</title>
        <authorList>
            <person name="Whitman W."/>
        </authorList>
    </citation>
    <scope>NUCLEOTIDE SEQUENCE [LARGE SCALE GENOMIC DNA]</scope>
    <source>
        <strain evidence="2 3">CECT 5696</strain>
    </source>
</reference>
<dbReference type="CDD" id="cd06587">
    <property type="entry name" value="VOC"/>
    <property type="match status" value="1"/>
</dbReference>
<sequence length="137" mass="15284">MTAIITDSNQAFDVNAPSELQGVVVAYLPAYQLDESAAWYERYVGYQVTHRGDVYTLERERYLKLILVEIGSTSHPIQFNRGGDSNAVFMVGSADIDRYRSFLVQQGVEVTEIVDRGVCGRSFQMKDPAGNRIVVDG</sequence>
<dbReference type="PROSITE" id="PS51819">
    <property type="entry name" value="VOC"/>
    <property type="match status" value="1"/>
</dbReference>
<comment type="caution">
    <text evidence="2">The sequence shown here is derived from an EMBL/GenBank/DDBJ whole genome shotgun (WGS) entry which is preliminary data.</text>
</comment>
<dbReference type="EMBL" id="QGTQ01000024">
    <property type="protein sequence ID" value="PWV95833.1"/>
    <property type="molecule type" value="Genomic_DNA"/>
</dbReference>
<keyword evidence="2" id="KW-0560">Oxidoreductase</keyword>
<accession>A0A2V2YMT5</accession>
<dbReference type="Pfam" id="PF00903">
    <property type="entry name" value="Glyoxalase"/>
    <property type="match status" value="1"/>
</dbReference>
<protein>
    <submittedName>
        <fullName evidence="2">Glyoxalase/bleomycin resistance protein/dioxygenase superfamily protein</fullName>
    </submittedName>
</protein>
<feature type="domain" description="VOC" evidence="1">
    <location>
        <begin position="19"/>
        <end position="137"/>
    </location>
</feature>
<keyword evidence="3" id="KW-1185">Reference proteome</keyword>
<dbReference type="SUPFAM" id="SSF54593">
    <property type="entry name" value="Glyoxalase/Bleomycin resistance protein/Dihydroxybiphenyl dioxygenase"/>
    <property type="match status" value="1"/>
</dbReference>
<proteinExistence type="predicted"/>
<dbReference type="InterPro" id="IPR004360">
    <property type="entry name" value="Glyas_Fos-R_dOase_dom"/>
</dbReference>
<dbReference type="GO" id="GO:0051213">
    <property type="term" value="F:dioxygenase activity"/>
    <property type="evidence" value="ECO:0007669"/>
    <property type="project" value="UniProtKB-KW"/>
</dbReference>
<organism evidence="2 3">
    <name type="scientific">Paenibacillus cellulosilyticus</name>
    <dbReference type="NCBI Taxonomy" id="375489"/>
    <lineage>
        <taxon>Bacteria</taxon>
        <taxon>Bacillati</taxon>
        <taxon>Bacillota</taxon>
        <taxon>Bacilli</taxon>
        <taxon>Bacillales</taxon>
        <taxon>Paenibacillaceae</taxon>
        <taxon>Paenibacillus</taxon>
    </lineage>
</organism>
<dbReference type="RefSeq" id="WP_174812857.1">
    <property type="nucleotide sequence ID" value="NZ_CP054613.1"/>
</dbReference>
<gene>
    <name evidence="2" type="ORF">DFQ01_1246</name>
</gene>
<dbReference type="AlphaFoldDB" id="A0A2V2YMT5"/>
<evidence type="ECO:0000313" key="2">
    <source>
        <dbReference type="EMBL" id="PWV95833.1"/>
    </source>
</evidence>
<evidence type="ECO:0000313" key="3">
    <source>
        <dbReference type="Proteomes" id="UP000246635"/>
    </source>
</evidence>